<reference evidence="1 2" key="1">
    <citation type="journal article" date="2022" name="New Phytol.">
        <title>Ecological generalism drives hyperdiversity of secondary metabolite gene clusters in xylarialean endophytes.</title>
        <authorList>
            <person name="Franco M.E.E."/>
            <person name="Wisecaver J.H."/>
            <person name="Arnold A.E."/>
            <person name="Ju Y.M."/>
            <person name="Slot J.C."/>
            <person name="Ahrendt S."/>
            <person name="Moore L.P."/>
            <person name="Eastman K.E."/>
            <person name="Scott K."/>
            <person name="Konkel Z."/>
            <person name="Mondo S.J."/>
            <person name="Kuo A."/>
            <person name="Hayes R.D."/>
            <person name="Haridas S."/>
            <person name="Andreopoulos B."/>
            <person name="Riley R."/>
            <person name="LaButti K."/>
            <person name="Pangilinan J."/>
            <person name="Lipzen A."/>
            <person name="Amirebrahimi M."/>
            <person name="Yan J."/>
            <person name="Adam C."/>
            <person name="Keymanesh K."/>
            <person name="Ng V."/>
            <person name="Louie K."/>
            <person name="Northen T."/>
            <person name="Drula E."/>
            <person name="Henrissat B."/>
            <person name="Hsieh H.M."/>
            <person name="Youens-Clark K."/>
            <person name="Lutzoni F."/>
            <person name="Miadlikowska J."/>
            <person name="Eastwood D.C."/>
            <person name="Hamelin R.C."/>
            <person name="Grigoriev I.V."/>
            <person name="U'Ren J.M."/>
        </authorList>
    </citation>
    <scope>NUCLEOTIDE SEQUENCE [LARGE SCALE GENOMIC DNA]</scope>
    <source>
        <strain evidence="1 2">ER1909</strain>
    </source>
</reference>
<keyword evidence="2" id="KW-1185">Reference proteome</keyword>
<evidence type="ECO:0000313" key="1">
    <source>
        <dbReference type="EMBL" id="KAI6090437.1"/>
    </source>
</evidence>
<gene>
    <name evidence="1" type="ORF">F4821DRAFT_30875</name>
</gene>
<proteinExistence type="predicted"/>
<organism evidence="1 2">
    <name type="scientific">Hypoxylon rubiginosum</name>
    <dbReference type="NCBI Taxonomy" id="110542"/>
    <lineage>
        <taxon>Eukaryota</taxon>
        <taxon>Fungi</taxon>
        <taxon>Dikarya</taxon>
        <taxon>Ascomycota</taxon>
        <taxon>Pezizomycotina</taxon>
        <taxon>Sordariomycetes</taxon>
        <taxon>Xylariomycetidae</taxon>
        <taxon>Xylariales</taxon>
        <taxon>Hypoxylaceae</taxon>
        <taxon>Hypoxylon</taxon>
    </lineage>
</organism>
<evidence type="ECO:0000313" key="2">
    <source>
        <dbReference type="Proteomes" id="UP001497680"/>
    </source>
</evidence>
<comment type="caution">
    <text evidence="1">The sequence shown here is derived from an EMBL/GenBank/DDBJ whole genome shotgun (WGS) entry which is preliminary data.</text>
</comment>
<dbReference type="EMBL" id="MU394291">
    <property type="protein sequence ID" value="KAI6090437.1"/>
    <property type="molecule type" value="Genomic_DNA"/>
</dbReference>
<protein>
    <submittedName>
        <fullName evidence="1">Uncharacterized protein</fullName>
    </submittedName>
</protein>
<name>A0ACC0DCF2_9PEZI</name>
<accession>A0ACC0DCF2</accession>
<dbReference type="Proteomes" id="UP001497680">
    <property type="component" value="Unassembled WGS sequence"/>
</dbReference>
<sequence length="312" mass="33694">MVPTPTFSNPAAAAGGNSNTNEKETNGNAYEEALSRLRPLQPVLWGFNHRNRNQHRRAAWWGAFGMLRRRVDKVVEELASTAALFINTSKSISVAKSKKRKRIEEEQQEREEKVRGHVRWLRDVLVPKCYLAFSQLTADNQFATLGVVLLGALAQVNAACAGLIGDGAPPGQDTDASALGLAISNSTSVGGPSNPGDTKPLVARVRSDRAPGDEGPGQGGGTVISRDEVARAEKLRRKKQKLEGDSGSRLESPSTSDPTKEDRKRGGGDIASKAKAKEVKNALGKEDLKPVKKKKKTKKGGDEFDDLFKGLF</sequence>